<organism evidence="2 3">
    <name type="scientific">Aspergillus mulundensis</name>
    <dbReference type="NCBI Taxonomy" id="1810919"/>
    <lineage>
        <taxon>Eukaryota</taxon>
        <taxon>Fungi</taxon>
        <taxon>Dikarya</taxon>
        <taxon>Ascomycota</taxon>
        <taxon>Pezizomycotina</taxon>
        <taxon>Eurotiomycetes</taxon>
        <taxon>Eurotiomycetidae</taxon>
        <taxon>Eurotiales</taxon>
        <taxon>Aspergillaceae</taxon>
        <taxon>Aspergillus</taxon>
        <taxon>Aspergillus subgen. Nidulantes</taxon>
    </lineage>
</organism>
<dbReference type="STRING" id="1810919.A0A3D8RYF2"/>
<dbReference type="EMBL" id="PVWQ01000006">
    <property type="protein sequence ID" value="RDW78851.1"/>
    <property type="molecule type" value="Genomic_DNA"/>
</dbReference>
<proteinExistence type="predicted"/>
<accession>A0A3D8RYF2</accession>
<comment type="caution">
    <text evidence="2">The sequence shown here is derived from an EMBL/GenBank/DDBJ whole genome shotgun (WGS) entry which is preliminary data.</text>
</comment>
<dbReference type="Proteomes" id="UP000256690">
    <property type="component" value="Unassembled WGS sequence"/>
</dbReference>
<dbReference type="GeneID" id="38116073"/>
<evidence type="ECO:0000313" key="2">
    <source>
        <dbReference type="EMBL" id="RDW78851.1"/>
    </source>
</evidence>
<protein>
    <submittedName>
        <fullName evidence="2">Uncharacterized protein</fullName>
    </submittedName>
</protein>
<dbReference type="RefSeq" id="XP_026603551.1">
    <property type="nucleotide sequence ID" value="XM_026747719.1"/>
</dbReference>
<evidence type="ECO:0000313" key="3">
    <source>
        <dbReference type="Proteomes" id="UP000256690"/>
    </source>
</evidence>
<gene>
    <name evidence="2" type="ORF">DSM5745_05703</name>
</gene>
<sequence length="488" mass="50748">MPAAACEDVAYPHSSLSPASRSPVIASCANNQYGALQMTTCPALTKLEMPALDSLAIATQKQFLERRNWANRNRGPVLVFVIVFIVAMGIAMLVAYRAWMRRKASRANYARIYALQLLGLFQTSHKGRDYDTLNLTNTSVGNNSGRHIRNAISVNQAVRVLRKLSQDLLIRQRGPVARIRLAVPFTDVPKVSNASTGGVDGWHIVHQCAARQRGIGNRGRHRVKVVALEQNPGVGVNVKGMAANVLEIVVHPVEENAAVGVGGSQVRCAAGNIVEPVTLEGVPVLFADEQQSPVVLPIASGGPVSHAVEFVVRDGNVASGAPARHDELATGKRELVVVDPDPVAVVEGEEVSSPHVLRVCIGEVDVLDDDVAGAAADAQALAADDAGAADTDDTLVAADVERRLAGVVIGAADPSPVVAGVDNPGLAGAGAASAGRCALAAALAGCRALGADEAPFAVDENDTGGVVGDPFDKSATSARVARGKKGTY</sequence>
<name>A0A3D8RYF2_9EURO</name>
<feature type="transmembrane region" description="Helical" evidence="1">
    <location>
        <begin position="77"/>
        <end position="96"/>
    </location>
</feature>
<dbReference type="OrthoDB" id="5402816at2759"/>
<keyword evidence="1" id="KW-0472">Membrane</keyword>
<evidence type="ECO:0000256" key="1">
    <source>
        <dbReference type="SAM" id="Phobius"/>
    </source>
</evidence>
<dbReference type="AlphaFoldDB" id="A0A3D8RYF2"/>
<keyword evidence="1" id="KW-1133">Transmembrane helix</keyword>
<keyword evidence="3" id="KW-1185">Reference proteome</keyword>
<keyword evidence="1" id="KW-0812">Transmembrane</keyword>
<reference evidence="2 3" key="1">
    <citation type="journal article" date="2018" name="IMA Fungus">
        <title>IMA Genome-F 9: Draft genome sequence of Annulohypoxylon stygium, Aspergillus mulundensis, Berkeleyomyces basicola (syn. Thielaviopsis basicola), Ceratocystis smalleyi, two Cercospora beticola strains, Coleophoma cylindrospora, Fusarium fracticaudum, Phialophora cf. hyalina, and Morchella septimelata.</title>
        <authorList>
            <person name="Wingfield B.D."/>
            <person name="Bills G.F."/>
            <person name="Dong Y."/>
            <person name="Huang W."/>
            <person name="Nel W.J."/>
            <person name="Swalarsk-Parry B.S."/>
            <person name="Vaghefi N."/>
            <person name="Wilken P.M."/>
            <person name="An Z."/>
            <person name="de Beer Z.W."/>
            <person name="De Vos L."/>
            <person name="Chen L."/>
            <person name="Duong T.A."/>
            <person name="Gao Y."/>
            <person name="Hammerbacher A."/>
            <person name="Kikkert J.R."/>
            <person name="Li Y."/>
            <person name="Li H."/>
            <person name="Li K."/>
            <person name="Li Q."/>
            <person name="Liu X."/>
            <person name="Ma X."/>
            <person name="Naidoo K."/>
            <person name="Pethybridge S.J."/>
            <person name="Sun J."/>
            <person name="Steenkamp E.T."/>
            <person name="van der Nest M.A."/>
            <person name="van Wyk S."/>
            <person name="Wingfield M.J."/>
            <person name="Xiong C."/>
            <person name="Yue Q."/>
            <person name="Zhang X."/>
        </authorList>
    </citation>
    <scope>NUCLEOTIDE SEQUENCE [LARGE SCALE GENOMIC DNA]</scope>
    <source>
        <strain evidence="2 3">DSM 5745</strain>
    </source>
</reference>